<feature type="signal peptide" evidence="8">
    <location>
        <begin position="1"/>
        <end position="22"/>
    </location>
</feature>
<evidence type="ECO:0000256" key="6">
    <source>
        <dbReference type="PIRSR" id="PIRSR613273-3"/>
    </source>
</evidence>
<dbReference type="Pfam" id="PF08686">
    <property type="entry name" value="PLAC"/>
    <property type="match status" value="1"/>
</dbReference>
<feature type="chain" id="PRO_5026949501" evidence="8">
    <location>
        <begin position="23"/>
        <end position="801"/>
    </location>
</feature>
<keyword evidence="2" id="KW-0964">Secreted</keyword>
<dbReference type="PANTHER" id="PTHR13723:SF316">
    <property type="entry name" value="LONELY HEART, ISOFORM A"/>
    <property type="match status" value="1"/>
</dbReference>
<dbReference type="Pfam" id="PF05986">
    <property type="entry name" value="ADAMTS_spacer1"/>
    <property type="match status" value="1"/>
</dbReference>
<dbReference type="InterPro" id="IPR010294">
    <property type="entry name" value="ADAMTS_spacer1"/>
</dbReference>
<feature type="domain" description="PLAC" evidence="9">
    <location>
        <begin position="765"/>
        <end position="801"/>
    </location>
</feature>
<dbReference type="GeneID" id="114242209"/>
<gene>
    <name evidence="11" type="primary">LOC114242209</name>
</gene>
<evidence type="ECO:0000313" key="10">
    <source>
        <dbReference type="Proteomes" id="UP000504629"/>
    </source>
</evidence>
<sequence length="801" mass="88265">MENGQFLWDLFWIAALLQIVMTDSTTNNTTTMAPTQMTTAEPPSSGYAWSVWGRWSPCSRTCGGGVSVQERQCLPRLLTAPRNLQVNSNETTPVLTVRVTRQINKGCLGVDRRYHECNTQPCAGGVLNTRAEQCSSFDRRPFRGRFYTWIPYVDGNAPCALNCRPMGQQFYATLSIVDDGTPCTEDGLPAICVQGTCKVIGRESVLAGSNSRELRCGRRLVSGLFSKPRLPLGYTFVATVPRGACRINVTELASSENYIALRLSNSSYILNGEFAVSAPGMYEAAGARFLYTRTAGLDNVHANGPIYHPIDIMILYTQPKPNIKYEYFTDSPIDEGDEARPEIPDVVPAIITKHTRRHHSFDAYPRATGNIPRHLDHPSTSNEQTSVETGLEANVIGNRKFLWRILSFTQCTRSCGGGIQLGKYRCVESTSSGDREVSSVHCTGSPPVGRRRRCGNVPCPPRWRAASWSPCPRCGPATRTRIVGCVQDHSKGITKISDHKCPPPKPPTTEMCNIPSCDDLSLGPVRRIESKRTRNKELTDTFREGPVYTVSINTTESEIGPEYSFNAAAGWLYTEWSECIGWCVGGGVQTRGVRCTDPSGCAPRKEPQTSRSCSPALSCESSEGQWFTGDWSRCTSKCKGRQIRGVLCIGGTGRHLRDSACKDPKPDHVRECGADCPPTWYFSDWGKCTGNCTSEVGLQTRSVICAHPETNATGGEGDCKTARPHEQKSCEMRCPTISTLPPDLTIESQKVVTSSNRPPIIRETGPRECEDKLNNCFLAVQARLCHYNFYVQNCCNSCKGL</sequence>
<dbReference type="InterPro" id="IPR050439">
    <property type="entry name" value="ADAMTS_ADAMTS-like"/>
</dbReference>
<accession>A0A6J2JL29</accession>
<evidence type="ECO:0000256" key="1">
    <source>
        <dbReference type="ARBA" id="ARBA00004613"/>
    </source>
</evidence>
<reference evidence="11" key="1">
    <citation type="submission" date="2025-08" db="UniProtKB">
        <authorList>
            <consortium name="RefSeq"/>
        </authorList>
    </citation>
    <scope>IDENTIFICATION</scope>
    <source>
        <tissue evidence="11">Silk gland</tissue>
    </source>
</reference>
<dbReference type="Pfam" id="PF00090">
    <property type="entry name" value="TSP_1"/>
    <property type="match status" value="1"/>
</dbReference>
<evidence type="ECO:0000256" key="2">
    <source>
        <dbReference type="ARBA" id="ARBA00022525"/>
    </source>
</evidence>
<comment type="subcellular location">
    <subcellularLocation>
        <location evidence="1">Secreted</location>
    </subcellularLocation>
</comment>
<feature type="region of interest" description="Disordered" evidence="7">
    <location>
        <begin position="363"/>
        <end position="387"/>
    </location>
</feature>
<dbReference type="AlphaFoldDB" id="A0A6J2JL29"/>
<dbReference type="PRINTS" id="PR01857">
    <property type="entry name" value="ADAMTSFAMILY"/>
</dbReference>
<evidence type="ECO:0000256" key="8">
    <source>
        <dbReference type="SAM" id="SignalP"/>
    </source>
</evidence>
<dbReference type="SMART" id="SM00209">
    <property type="entry name" value="TSP1"/>
    <property type="match status" value="6"/>
</dbReference>
<evidence type="ECO:0000256" key="4">
    <source>
        <dbReference type="ARBA" id="ARBA00022737"/>
    </source>
</evidence>
<dbReference type="GO" id="GO:0005576">
    <property type="term" value="C:extracellular region"/>
    <property type="evidence" value="ECO:0007669"/>
    <property type="project" value="UniProtKB-SubCell"/>
</dbReference>
<dbReference type="GO" id="GO:0031012">
    <property type="term" value="C:extracellular matrix"/>
    <property type="evidence" value="ECO:0007669"/>
    <property type="project" value="TreeGrafter"/>
</dbReference>
<dbReference type="PANTHER" id="PTHR13723">
    <property type="entry name" value="ADAMTS A DISINTEGRIN AND METALLOPROTEASE WITH THROMBOSPONDIN MOTIFS PROTEASE"/>
    <property type="match status" value="1"/>
</dbReference>
<dbReference type="PROSITE" id="PS50092">
    <property type="entry name" value="TSP1"/>
    <property type="match status" value="4"/>
</dbReference>
<keyword evidence="4" id="KW-0677">Repeat</keyword>
<evidence type="ECO:0000256" key="7">
    <source>
        <dbReference type="SAM" id="MobiDB-lite"/>
    </source>
</evidence>
<dbReference type="InterPro" id="IPR010909">
    <property type="entry name" value="PLAC"/>
</dbReference>
<dbReference type="OrthoDB" id="5781878at2759"/>
<dbReference type="GO" id="GO:0030198">
    <property type="term" value="P:extracellular matrix organization"/>
    <property type="evidence" value="ECO:0007669"/>
    <property type="project" value="InterPro"/>
</dbReference>
<dbReference type="Gene3D" id="2.60.120.830">
    <property type="match status" value="1"/>
</dbReference>
<feature type="compositionally biased region" description="Polar residues" evidence="7">
    <location>
        <begin position="378"/>
        <end position="387"/>
    </location>
</feature>
<feature type="disulfide bond" evidence="6">
    <location>
        <begin position="58"/>
        <end position="117"/>
    </location>
</feature>
<name>A0A6J2JL29_BOMMA</name>
<keyword evidence="3 8" id="KW-0732">Signal</keyword>
<dbReference type="RefSeq" id="XP_028029089.1">
    <property type="nucleotide sequence ID" value="XM_028173288.1"/>
</dbReference>
<dbReference type="Proteomes" id="UP000504629">
    <property type="component" value="Unplaced"/>
</dbReference>
<dbReference type="Pfam" id="PF19030">
    <property type="entry name" value="TSP1_ADAMTS"/>
    <property type="match status" value="3"/>
</dbReference>
<keyword evidence="10" id="KW-1185">Reference proteome</keyword>
<dbReference type="GO" id="GO:0004222">
    <property type="term" value="F:metalloendopeptidase activity"/>
    <property type="evidence" value="ECO:0007669"/>
    <property type="project" value="TreeGrafter"/>
</dbReference>
<dbReference type="Gene3D" id="2.20.100.10">
    <property type="entry name" value="Thrombospondin type-1 (TSP1) repeat"/>
    <property type="match status" value="2"/>
</dbReference>
<dbReference type="GO" id="GO:0006508">
    <property type="term" value="P:proteolysis"/>
    <property type="evidence" value="ECO:0007669"/>
    <property type="project" value="TreeGrafter"/>
</dbReference>
<dbReference type="InterPro" id="IPR000884">
    <property type="entry name" value="TSP1_rpt"/>
</dbReference>
<dbReference type="InterPro" id="IPR036383">
    <property type="entry name" value="TSP1_rpt_sf"/>
</dbReference>
<evidence type="ECO:0000256" key="3">
    <source>
        <dbReference type="ARBA" id="ARBA00022729"/>
    </source>
</evidence>
<evidence type="ECO:0000256" key="5">
    <source>
        <dbReference type="ARBA" id="ARBA00023157"/>
    </source>
</evidence>
<evidence type="ECO:0000259" key="9">
    <source>
        <dbReference type="PROSITE" id="PS50900"/>
    </source>
</evidence>
<dbReference type="PROSITE" id="PS50900">
    <property type="entry name" value="PLAC"/>
    <property type="match status" value="1"/>
</dbReference>
<feature type="disulfide bond" evidence="6">
    <location>
        <begin position="62"/>
        <end position="122"/>
    </location>
</feature>
<dbReference type="SUPFAM" id="SSF82895">
    <property type="entry name" value="TSP-1 type 1 repeat"/>
    <property type="match status" value="3"/>
</dbReference>
<dbReference type="KEGG" id="bman:114242209"/>
<keyword evidence="5 6" id="KW-1015">Disulfide bond</keyword>
<dbReference type="InterPro" id="IPR013273">
    <property type="entry name" value="ADAMTS/ADAMTS-like"/>
</dbReference>
<proteinExistence type="predicted"/>
<organism evidence="10 11">
    <name type="scientific">Bombyx mandarina</name>
    <name type="common">Wild silk moth</name>
    <name type="synonym">Wild silkworm</name>
    <dbReference type="NCBI Taxonomy" id="7092"/>
    <lineage>
        <taxon>Eukaryota</taxon>
        <taxon>Metazoa</taxon>
        <taxon>Ecdysozoa</taxon>
        <taxon>Arthropoda</taxon>
        <taxon>Hexapoda</taxon>
        <taxon>Insecta</taxon>
        <taxon>Pterygota</taxon>
        <taxon>Neoptera</taxon>
        <taxon>Endopterygota</taxon>
        <taxon>Lepidoptera</taxon>
        <taxon>Glossata</taxon>
        <taxon>Ditrysia</taxon>
        <taxon>Bombycoidea</taxon>
        <taxon>Bombycidae</taxon>
        <taxon>Bombycinae</taxon>
        <taxon>Bombyx</taxon>
    </lineage>
</organism>
<protein>
    <submittedName>
        <fullName evidence="11">A disintegrin and metalloproteinase with thrombospondin motifs 7-like isoform X1</fullName>
    </submittedName>
</protein>
<feature type="disulfide bond" evidence="6">
    <location>
        <begin position="73"/>
        <end position="107"/>
    </location>
</feature>
<evidence type="ECO:0000313" key="11">
    <source>
        <dbReference type="RefSeq" id="XP_028029089.1"/>
    </source>
</evidence>